<dbReference type="GO" id="GO:0022857">
    <property type="term" value="F:transmembrane transporter activity"/>
    <property type="evidence" value="ECO:0007669"/>
    <property type="project" value="InterPro"/>
</dbReference>
<evidence type="ECO:0000313" key="4">
    <source>
        <dbReference type="Proteomes" id="UP000594121"/>
    </source>
</evidence>
<keyword evidence="1" id="KW-0472">Membrane</keyword>
<dbReference type="SUPFAM" id="SSF103473">
    <property type="entry name" value="MFS general substrate transporter"/>
    <property type="match status" value="1"/>
</dbReference>
<dbReference type="RefSeq" id="WP_192818965.1">
    <property type="nucleotide sequence ID" value="NZ_CP062310.1"/>
</dbReference>
<feature type="transmembrane region" description="Helical" evidence="1">
    <location>
        <begin position="12"/>
        <end position="36"/>
    </location>
</feature>
<evidence type="ECO:0000313" key="3">
    <source>
        <dbReference type="EMBL" id="QOJ78993.1"/>
    </source>
</evidence>
<name>A0A7L9FIY9_9CREN</name>
<feature type="transmembrane region" description="Helical" evidence="1">
    <location>
        <begin position="102"/>
        <end position="123"/>
    </location>
</feature>
<accession>A0A7L9FIY9</accession>
<dbReference type="InParanoid" id="A0A7L9FIY9"/>
<feature type="transmembrane region" description="Helical" evidence="1">
    <location>
        <begin position="272"/>
        <end position="289"/>
    </location>
</feature>
<dbReference type="InterPro" id="IPR011701">
    <property type="entry name" value="MFS"/>
</dbReference>
<dbReference type="PANTHER" id="PTHR23526:SF4">
    <property type="entry name" value="INTEGRAL MEMBRANE TRANSPORT PROTEIN"/>
    <property type="match status" value="1"/>
</dbReference>
<keyword evidence="1" id="KW-1133">Transmembrane helix</keyword>
<feature type="transmembrane region" description="Helical" evidence="1">
    <location>
        <begin position="215"/>
        <end position="236"/>
    </location>
</feature>
<dbReference type="InterPro" id="IPR036259">
    <property type="entry name" value="MFS_trans_sf"/>
</dbReference>
<dbReference type="AlphaFoldDB" id="A0A7L9FIY9"/>
<dbReference type="Pfam" id="PF07690">
    <property type="entry name" value="MFS_1"/>
    <property type="match status" value="1"/>
</dbReference>
<dbReference type="KEGG" id="thel:IG193_00565"/>
<feature type="transmembrane region" description="Helical" evidence="1">
    <location>
        <begin position="328"/>
        <end position="351"/>
    </location>
</feature>
<feature type="domain" description="Major facilitator superfamily (MFS) profile" evidence="2">
    <location>
        <begin position="9"/>
        <end position="382"/>
    </location>
</feature>
<feature type="transmembrane region" description="Helical" evidence="1">
    <location>
        <begin position="242"/>
        <end position="260"/>
    </location>
</feature>
<organism evidence="3 4">
    <name type="scientific">Infirmifilum lucidum</name>
    <dbReference type="NCBI Taxonomy" id="2776706"/>
    <lineage>
        <taxon>Archaea</taxon>
        <taxon>Thermoproteota</taxon>
        <taxon>Thermoprotei</taxon>
        <taxon>Thermofilales</taxon>
        <taxon>Thermofilaceae</taxon>
        <taxon>Infirmifilum</taxon>
    </lineage>
</organism>
<keyword evidence="1" id="KW-0812">Transmembrane</keyword>
<dbReference type="PROSITE" id="PS50850">
    <property type="entry name" value="MFS"/>
    <property type="match status" value="1"/>
</dbReference>
<feature type="transmembrane region" description="Helical" evidence="1">
    <location>
        <begin position="42"/>
        <end position="64"/>
    </location>
</feature>
<dbReference type="InterPro" id="IPR020846">
    <property type="entry name" value="MFS_dom"/>
</dbReference>
<dbReference type="InterPro" id="IPR052528">
    <property type="entry name" value="Sugar_transport-like"/>
</dbReference>
<proteinExistence type="predicted"/>
<keyword evidence="4" id="KW-1185">Reference proteome</keyword>
<feature type="transmembrane region" description="Helical" evidence="1">
    <location>
        <begin position="357"/>
        <end position="378"/>
    </location>
</feature>
<evidence type="ECO:0000256" key="1">
    <source>
        <dbReference type="SAM" id="Phobius"/>
    </source>
</evidence>
<evidence type="ECO:0000259" key="2">
    <source>
        <dbReference type="PROSITE" id="PS50850"/>
    </source>
</evidence>
<dbReference type="Gene3D" id="1.20.1250.20">
    <property type="entry name" value="MFS general substrate transporter like domains"/>
    <property type="match status" value="2"/>
</dbReference>
<feature type="transmembrane region" description="Helical" evidence="1">
    <location>
        <begin position="295"/>
        <end position="316"/>
    </location>
</feature>
<gene>
    <name evidence="3" type="ORF">IG193_00565</name>
</gene>
<dbReference type="GeneID" id="59148343"/>
<dbReference type="Proteomes" id="UP000594121">
    <property type="component" value="Chromosome"/>
</dbReference>
<reference evidence="3 4" key="1">
    <citation type="submission" date="2020-10" db="EMBL/GenBank/DDBJ databases">
        <title>Thermofilum lucidum 3507LT sp. nov. a novel member of Thermofilaceae family isolated from Chile hot spring, and proposal of description order Thermofilales.</title>
        <authorList>
            <person name="Zayulina K.S."/>
            <person name="Elcheninov A.G."/>
            <person name="Toshchakov S.V."/>
            <person name="Kublanov I.V."/>
        </authorList>
    </citation>
    <scope>NUCLEOTIDE SEQUENCE [LARGE SCALE GENOMIC DNA]</scope>
    <source>
        <strain evidence="3 4">3507LT</strain>
    </source>
</reference>
<sequence length="390" mass="41656">MSERPGDSLKTRLFAYGFVSSLAGNLVSPFLPVFIFELAGKSFLATSISSQLPAAITAAMSLVWARISDSTGKRKAFIVLSAGTGVVASAALSFASSIEQVVAIQSLGAFTGSAGGSAFSALIAEKFRNGRGEFLGKYNAAGVLGAFLGSLASGPLYSTIGFRNLLRLNAALNVIPLLLVLELREENKDSKPRARDIVRIPRVPRRFWRLYAARLLMTLPGAISGGILGIYFLKYLKGSPELWSLVVSITVLAGLSSVHYGKLADKLSTRQMFTLAGLGWAVLYAGYFLSPNPLVFALFFIVPVWPLFWVSYSKALMDISDETERATFYAFEGVLSTIYGSTIGMAAGYLADVTSPRLLFLASSTAALASTLAVRLLLPEDTGALRTGEP</sequence>
<feature type="transmembrane region" description="Helical" evidence="1">
    <location>
        <begin position="76"/>
        <end position="96"/>
    </location>
</feature>
<protein>
    <submittedName>
        <fullName evidence="3">MFS transporter</fullName>
    </submittedName>
</protein>
<dbReference type="PANTHER" id="PTHR23526">
    <property type="entry name" value="INTEGRAL MEMBRANE TRANSPORT PROTEIN-RELATED"/>
    <property type="match status" value="1"/>
</dbReference>
<dbReference type="EMBL" id="CP062310">
    <property type="protein sequence ID" value="QOJ78993.1"/>
    <property type="molecule type" value="Genomic_DNA"/>
</dbReference>
<dbReference type="FunCoup" id="A0A7L9FIY9">
    <property type="interactions" value="6"/>
</dbReference>